<dbReference type="InterPro" id="IPR036097">
    <property type="entry name" value="HisK_dim/P_sf"/>
</dbReference>
<dbReference type="PANTHER" id="PTHR43065">
    <property type="entry name" value="SENSOR HISTIDINE KINASE"/>
    <property type="match status" value="1"/>
</dbReference>
<dbReference type="RefSeq" id="WP_058285066.1">
    <property type="nucleotide sequence ID" value="NZ_CYSR01000010.1"/>
</dbReference>
<dbReference type="SUPFAM" id="SSF52172">
    <property type="entry name" value="CheY-like"/>
    <property type="match status" value="1"/>
</dbReference>
<keyword evidence="6" id="KW-0418">Kinase</keyword>
<keyword evidence="4" id="KW-0808">Transferase</keyword>
<dbReference type="Pfam" id="PF00072">
    <property type="entry name" value="Response_reg"/>
    <property type="match status" value="1"/>
</dbReference>
<feature type="domain" description="Histidine kinase" evidence="10">
    <location>
        <begin position="353"/>
        <end position="579"/>
    </location>
</feature>
<sequence length="711" mass="74354">MDASGVPQLGDSCGLNLGALAGLHGLDFCQEFAGQLARGTGADLVTVGELRVRESRRIRVLASSFDGLPLGDFEYDMRGAPCRDVVLSAAPQVHPGRVPELYPDGGMFIEEGLRSYAGVALKDPDGAACGLVQAAWRENIGDGLAQQAVAVMQQFAPRLGAEIAGLRRLAALAALAAGPGSSCPRAAVRQIAQVLQGALRVRGAFVAECTAGRPDRGRVAACCIGGRLADAAEGRAVRYDAAGARLPNGWEAVQLPEGLRQALPQQPQNRARSLQFCFGYLLRDADGAVTGWLGLLHDRGIGAEALEPDLTALIAARCGQELRRSAARQRRQQAAAAQLVRHKAESLGRLAGAIAHEYNNLLAWMQGRAELAMANLEAAHPAEQHLQAVEQGLRASAGLVRQLTGFVRGASGPVPAPCDLNAIVHEAMELVPLACRKGKAVVLDLAEGVQAAHLDPEEVRELLLNLVLNAAEAIGPGAGTITVKTRRTCLDAAERRRLLKGRRMAAGDCLLLEVSDTGGGMGPDMLTRIFDPFYTTKPGGRGLGMAVALGIIGRHQGGLSVESREGAGSVIRCYFPACAAAAAAVPPAAAGRAAAVRRILVVDDEDTVRRAVAGLLQLRGCEVAQADGYDAALALLDAKGPFDGAVIDMSMPGRGGWETLAGLRAAQPGLMAVMMSGFAISAAAAGFPDLADVQVLDKPFTKEKLYKALFR</sequence>
<evidence type="ECO:0000256" key="9">
    <source>
        <dbReference type="PROSITE-ProRule" id="PRU00169"/>
    </source>
</evidence>
<name>A0A0P1HKF0_9RHOB</name>
<dbReference type="AlphaFoldDB" id="A0A0P1HKF0"/>
<dbReference type="InterPro" id="IPR036890">
    <property type="entry name" value="HATPase_C_sf"/>
</dbReference>
<dbReference type="Pfam" id="PF02518">
    <property type="entry name" value="HATPase_c"/>
    <property type="match status" value="1"/>
</dbReference>
<dbReference type="GO" id="GO:0000155">
    <property type="term" value="F:phosphorelay sensor kinase activity"/>
    <property type="evidence" value="ECO:0007669"/>
    <property type="project" value="InterPro"/>
</dbReference>
<dbReference type="PANTHER" id="PTHR43065:SF46">
    <property type="entry name" value="C4-DICARBOXYLATE TRANSPORT SENSOR PROTEIN DCTB"/>
    <property type="match status" value="1"/>
</dbReference>
<dbReference type="Gene3D" id="1.10.287.130">
    <property type="match status" value="1"/>
</dbReference>
<dbReference type="CDD" id="cd00082">
    <property type="entry name" value="HisKA"/>
    <property type="match status" value="1"/>
</dbReference>
<dbReference type="InterPro" id="IPR003661">
    <property type="entry name" value="HisK_dim/P_dom"/>
</dbReference>
<keyword evidence="8" id="KW-0902">Two-component regulatory system</keyword>
<dbReference type="EC" id="2.7.13.3" evidence="2"/>
<dbReference type="CDD" id="cd00156">
    <property type="entry name" value="REC"/>
    <property type="match status" value="1"/>
</dbReference>
<dbReference type="PROSITE" id="PS50109">
    <property type="entry name" value="HIS_KIN"/>
    <property type="match status" value="1"/>
</dbReference>
<dbReference type="Proteomes" id="UP000051326">
    <property type="component" value="Unassembled WGS sequence"/>
</dbReference>
<dbReference type="SUPFAM" id="SSF47384">
    <property type="entry name" value="Homodimeric domain of signal transducing histidine kinase"/>
    <property type="match status" value="1"/>
</dbReference>
<dbReference type="InterPro" id="IPR005467">
    <property type="entry name" value="His_kinase_dom"/>
</dbReference>
<dbReference type="EMBL" id="CYSR01000010">
    <property type="protein sequence ID" value="CUH98876.1"/>
    <property type="molecule type" value="Genomic_DNA"/>
</dbReference>
<comment type="catalytic activity">
    <reaction evidence="1">
        <text>ATP + protein L-histidine = ADP + protein N-phospho-L-histidine.</text>
        <dbReference type="EC" id="2.7.13.3"/>
    </reaction>
</comment>
<feature type="modified residue" description="4-aspartylphosphate" evidence="9">
    <location>
        <position position="648"/>
    </location>
</feature>
<evidence type="ECO:0000256" key="7">
    <source>
        <dbReference type="ARBA" id="ARBA00022840"/>
    </source>
</evidence>
<evidence type="ECO:0000256" key="3">
    <source>
        <dbReference type="ARBA" id="ARBA00022553"/>
    </source>
</evidence>
<dbReference type="STRING" id="1396826.PHA8399_00992"/>
<feature type="domain" description="Response regulatory" evidence="11">
    <location>
        <begin position="598"/>
        <end position="711"/>
    </location>
</feature>
<reference evidence="12 13" key="1">
    <citation type="submission" date="2015-09" db="EMBL/GenBank/DDBJ databases">
        <authorList>
            <consortium name="Swine Surveillance"/>
        </authorList>
    </citation>
    <scope>NUCLEOTIDE SEQUENCE [LARGE SCALE GENOMIC DNA]</scope>
    <source>
        <strain evidence="12 13">CECT 8399</strain>
    </source>
</reference>
<gene>
    <name evidence="12" type="ORF">PHA8399_00992</name>
</gene>
<proteinExistence type="predicted"/>
<keyword evidence="3 9" id="KW-0597">Phosphoprotein</keyword>
<evidence type="ECO:0000256" key="4">
    <source>
        <dbReference type="ARBA" id="ARBA00022679"/>
    </source>
</evidence>
<dbReference type="Gene3D" id="3.30.565.10">
    <property type="entry name" value="Histidine kinase-like ATPase, C-terminal domain"/>
    <property type="match status" value="1"/>
</dbReference>
<evidence type="ECO:0000259" key="11">
    <source>
        <dbReference type="PROSITE" id="PS50110"/>
    </source>
</evidence>
<evidence type="ECO:0000313" key="12">
    <source>
        <dbReference type="EMBL" id="CUH98876.1"/>
    </source>
</evidence>
<dbReference type="PRINTS" id="PR00344">
    <property type="entry name" value="BCTRLSENSOR"/>
</dbReference>
<dbReference type="SUPFAM" id="SSF55781">
    <property type="entry name" value="GAF domain-like"/>
    <property type="match status" value="1"/>
</dbReference>
<evidence type="ECO:0000256" key="1">
    <source>
        <dbReference type="ARBA" id="ARBA00000085"/>
    </source>
</evidence>
<evidence type="ECO:0000256" key="8">
    <source>
        <dbReference type="ARBA" id="ARBA00023012"/>
    </source>
</evidence>
<dbReference type="InterPro" id="IPR011006">
    <property type="entry name" value="CheY-like_superfamily"/>
</dbReference>
<dbReference type="InterPro" id="IPR003594">
    <property type="entry name" value="HATPase_dom"/>
</dbReference>
<organism evidence="12 13">
    <name type="scientific">Leisingera aquaemixtae</name>
    <dbReference type="NCBI Taxonomy" id="1396826"/>
    <lineage>
        <taxon>Bacteria</taxon>
        <taxon>Pseudomonadati</taxon>
        <taxon>Pseudomonadota</taxon>
        <taxon>Alphaproteobacteria</taxon>
        <taxon>Rhodobacterales</taxon>
        <taxon>Roseobacteraceae</taxon>
        <taxon>Leisingera</taxon>
    </lineage>
</organism>
<dbReference type="GO" id="GO:0005524">
    <property type="term" value="F:ATP binding"/>
    <property type="evidence" value="ECO:0007669"/>
    <property type="project" value="UniProtKB-KW"/>
</dbReference>
<dbReference type="InterPro" id="IPR004358">
    <property type="entry name" value="Sig_transdc_His_kin-like_C"/>
</dbReference>
<evidence type="ECO:0000256" key="5">
    <source>
        <dbReference type="ARBA" id="ARBA00022741"/>
    </source>
</evidence>
<dbReference type="SMART" id="SM00387">
    <property type="entry name" value="HATPase_c"/>
    <property type="match status" value="1"/>
</dbReference>
<evidence type="ECO:0000256" key="6">
    <source>
        <dbReference type="ARBA" id="ARBA00022777"/>
    </source>
</evidence>
<evidence type="ECO:0000259" key="10">
    <source>
        <dbReference type="PROSITE" id="PS50109"/>
    </source>
</evidence>
<dbReference type="PROSITE" id="PS50110">
    <property type="entry name" value="RESPONSE_REGULATORY"/>
    <property type="match status" value="1"/>
</dbReference>
<protein>
    <recommendedName>
        <fullName evidence="2">histidine kinase</fullName>
        <ecNumber evidence="2">2.7.13.3</ecNumber>
    </recommendedName>
</protein>
<accession>A0A0P1HKF0</accession>
<dbReference type="SMART" id="SM00448">
    <property type="entry name" value="REC"/>
    <property type="match status" value="1"/>
</dbReference>
<keyword evidence="5" id="KW-0547">Nucleotide-binding</keyword>
<keyword evidence="7" id="KW-0067">ATP-binding</keyword>
<dbReference type="Gene3D" id="3.40.50.2300">
    <property type="match status" value="1"/>
</dbReference>
<dbReference type="SUPFAM" id="SSF55874">
    <property type="entry name" value="ATPase domain of HSP90 chaperone/DNA topoisomerase II/histidine kinase"/>
    <property type="match status" value="1"/>
</dbReference>
<dbReference type="InterPro" id="IPR001789">
    <property type="entry name" value="Sig_transdc_resp-reg_receiver"/>
</dbReference>
<evidence type="ECO:0000256" key="2">
    <source>
        <dbReference type="ARBA" id="ARBA00012438"/>
    </source>
</evidence>
<evidence type="ECO:0000313" key="13">
    <source>
        <dbReference type="Proteomes" id="UP000051326"/>
    </source>
</evidence>